<keyword evidence="2" id="KW-1185">Reference proteome</keyword>
<dbReference type="Proteomes" id="UP000807469">
    <property type="component" value="Unassembled WGS sequence"/>
</dbReference>
<proteinExistence type="predicted"/>
<accession>A0A9P5YRR1</accession>
<protein>
    <recommendedName>
        <fullName evidence="3">DNA helicase</fullName>
    </recommendedName>
</protein>
<organism evidence="1 2">
    <name type="scientific">Pholiota conissans</name>
    <dbReference type="NCBI Taxonomy" id="109636"/>
    <lineage>
        <taxon>Eukaryota</taxon>
        <taxon>Fungi</taxon>
        <taxon>Dikarya</taxon>
        <taxon>Basidiomycota</taxon>
        <taxon>Agaricomycotina</taxon>
        <taxon>Agaricomycetes</taxon>
        <taxon>Agaricomycetidae</taxon>
        <taxon>Agaricales</taxon>
        <taxon>Agaricineae</taxon>
        <taxon>Strophariaceae</taxon>
        <taxon>Pholiota</taxon>
    </lineage>
</organism>
<evidence type="ECO:0000313" key="2">
    <source>
        <dbReference type="Proteomes" id="UP000807469"/>
    </source>
</evidence>
<dbReference type="AlphaFoldDB" id="A0A9P5YRR1"/>
<dbReference type="EMBL" id="MU155369">
    <property type="protein sequence ID" value="KAF9474632.1"/>
    <property type="molecule type" value="Genomic_DNA"/>
</dbReference>
<feature type="non-terminal residue" evidence="1">
    <location>
        <position position="76"/>
    </location>
</feature>
<dbReference type="OrthoDB" id="432234at2759"/>
<dbReference type="Gene3D" id="3.40.50.300">
    <property type="entry name" value="P-loop containing nucleotide triphosphate hydrolases"/>
    <property type="match status" value="1"/>
</dbReference>
<evidence type="ECO:0000313" key="1">
    <source>
        <dbReference type="EMBL" id="KAF9474632.1"/>
    </source>
</evidence>
<reference evidence="1" key="1">
    <citation type="submission" date="2020-11" db="EMBL/GenBank/DDBJ databases">
        <authorList>
            <consortium name="DOE Joint Genome Institute"/>
            <person name="Ahrendt S."/>
            <person name="Riley R."/>
            <person name="Andreopoulos W."/>
            <person name="Labutti K."/>
            <person name="Pangilinan J."/>
            <person name="Ruiz-Duenas F.J."/>
            <person name="Barrasa J.M."/>
            <person name="Sanchez-Garcia M."/>
            <person name="Camarero S."/>
            <person name="Miyauchi S."/>
            <person name="Serrano A."/>
            <person name="Linde D."/>
            <person name="Babiker R."/>
            <person name="Drula E."/>
            <person name="Ayuso-Fernandez I."/>
            <person name="Pacheco R."/>
            <person name="Padilla G."/>
            <person name="Ferreira P."/>
            <person name="Barriuso J."/>
            <person name="Kellner H."/>
            <person name="Castanera R."/>
            <person name="Alfaro M."/>
            <person name="Ramirez L."/>
            <person name="Pisabarro A.G."/>
            <person name="Kuo A."/>
            <person name="Tritt A."/>
            <person name="Lipzen A."/>
            <person name="He G."/>
            <person name="Yan M."/>
            <person name="Ng V."/>
            <person name="Cullen D."/>
            <person name="Martin F."/>
            <person name="Rosso M.-N."/>
            <person name="Henrissat B."/>
            <person name="Hibbett D."/>
            <person name="Martinez A.T."/>
            <person name="Grigoriev I.V."/>
        </authorList>
    </citation>
    <scope>NUCLEOTIDE SEQUENCE</scope>
    <source>
        <strain evidence="1">CIRM-BRFM 674</strain>
    </source>
</reference>
<comment type="caution">
    <text evidence="1">The sequence shown here is derived from an EMBL/GenBank/DDBJ whole genome shotgun (WGS) entry which is preliminary data.</text>
</comment>
<dbReference type="InterPro" id="IPR027417">
    <property type="entry name" value="P-loop_NTPase"/>
</dbReference>
<evidence type="ECO:0008006" key="3">
    <source>
        <dbReference type="Google" id="ProtNLM"/>
    </source>
</evidence>
<sequence length="76" mass="8649">FIVLAPTETAAALLNGSTYHFALEIRMNDNKEGSMQENKADTIYELKFKLSGVDYIFIDEVSMIAYYELYSISARL</sequence>
<name>A0A9P5YRR1_9AGAR</name>
<gene>
    <name evidence="1" type="ORF">BDN70DRAFT_778075</name>
</gene>
<dbReference type="SUPFAM" id="SSF52540">
    <property type="entry name" value="P-loop containing nucleoside triphosphate hydrolases"/>
    <property type="match status" value="1"/>
</dbReference>
<feature type="non-terminal residue" evidence="1">
    <location>
        <position position="1"/>
    </location>
</feature>